<gene>
    <name evidence="3" type="ORF">DW355_05805</name>
</gene>
<dbReference type="RefSeq" id="WP_131278382.1">
    <property type="nucleotide sequence ID" value="NZ_CP031395.1"/>
</dbReference>
<evidence type="ECO:0000313" key="4">
    <source>
        <dbReference type="Proteomes" id="UP000292939"/>
    </source>
</evidence>
<protein>
    <submittedName>
        <fullName evidence="3">Phosphate starvation-inducible protein PsiF</fullName>
    </submittedName>
</protein>
<feature type="signal peptide" evidence="2">
    <location>
        <begin position="1"/>
        <end position="36"/>
    </location>
</feature>
<evidence type="ECO:0000256" key="1">
    <source>
        <dbReference type="SAM" id="MobiDB-lite"/>
    </source>
</evidence>
<dbReference type="Pfam" id="PF07769">
    <property type="entry name" value="PsiF_repeat"/>
    <property type="match status" value="1"/>
</dbReference>
<reference evidence="3 4" key="1">
    <citation type="submission" date="2018-07" db="EMBL/GenBank/DDBJ databases">
        <title>Exploring interactions and the metabolic potential of the ultra-small soil bacteria Hylemonella gracilis.</title>
        <authorList>
            <person name="Tyc O."/>
            <person name="Kulkarni P."/>
            <person name="Gawehns F."/>
            <person name="Hundscheid M."/>
            <person name="Zweers H."/>
            <person name="Garbeva P."/>
        </authorList>
    </citation>
    <scope>NUCLEOTIDE SEQUENCE [LARGE SCALE GENOMIC DNA]</scope>
    <source>
        <strain evidence="3 4">NS1</strain>
    </source>
</reference>
<dbReference type="EMBL" id="CP031395">
    <property type="protein sequence ID" value="QBK04362.1"/>
    <property type="molecule type" value="Genomic_DNA"/>
</dbReference>
<dbReference type="Proteomes" id="UP000292939">
    <property type="component" value="Chromosome"/>
</dbReference>
<feature type="compositionally biased region" description="Basic and acidic residues" evidence="1">
    <location>
        <begin position="100"/>
        <end position="109"/>
    </location>
</feature>
<name>A0A4P6UH37_9BURK</name>
<feature type="compositionally biased region" description="Low complexity" evidence="1">
    <location>
        <begin position="39"/>
        <end position="58"/>
    </location>
</feature>
<dbReference type="KEGG" id="hgr:DW355_05805"/>
<evidence type="ECO:0000256" key="2">
    <source>
        <dbReference type="SAM" id="SignalP"/>
    </source>
</evidence>
<evidence type="ECO:0000313" key="3">
    <source>
        <dbReference type="EMBL" id="QBK04362.1"/>
    </source>
</evidence>
<organism evidence="3 4">
    <name type="scientific">Hylemonella gracilis</name>
    <dbReference type="NCBI Taxonomy" id="80880"/>
    <lineage>
        <taxon>Bacteria</taxon>
        <taxon>Pseudomonadati</taxon>
        <taxon>Pseudomonadota</taxon>
        <taxon>Betaproteobacteria</taxon>
        <taxon>Burkholderiales</taxon>
        <taxon>Comamonadaceae</taxon>
        <taxon>Hylemonella</taxon>
    </lineage>
</organism>
<sequence length="109" mass="11704">MKSSSLKYAHWAFQFCLALGLALGLSYVWAAVPAQAASAQSGGAAKPAKPPAVAQAQPGKETDKKHTQQERMKNCNAEARAKTLKGDERKAFMSQCLSNKPEEQQGAKK</sequence>
<dbReference type="OrthoDB" id="8001925at2"/>
<dbReference type="AlphaFoldDB" id="A0A4P6UH37"/>
<feature type="region of interest" description="Disordered" evidence="1">
    <location>
        <begin position="39"/>
        <end position="109"/>
    </location>
</feature>
<feature type="chain" id="PRO_5020758774" evidence="2">
    <location>
        <begin position="37"/>
        <end position="109"/>
    </location>
</feature>
<accession>A0A4P6UH37</accession>
<proteinExistence type="predicted"/>
<keyword evidence="2" id="KW-0732">Signal</keyword>
<dbReference type="InterPro" id="IPR011690">
    <property type="entry name" value="P_starv_induced_PsiF"/>
</dbReference>
<feature type="compositionally biased region" description="Basic and acidic residues" evidence="1">
    <location>
        <begin position="60"/>
        <end position="91"/>
    </location>
</feature>